<name>A0A3M2L3F5_9NOCA</name>
<reference evidence="1 2" key="1">
    <citation type="submission" date="2018-10" db="EMBL/GenBank/DDBJ databases">
        <title>Isolation from cow dung.</title>
        <authorList>
            <person name="Ling L."/>
        </authorList>
    </citation>
    <scope>NUCLEOTIDE SEQUENCE [LARGE SCALE GENOMIC DNA]</scope>
    <source>
        <strain evidence="1 2">NEAU-LL90</strain>
    </source>
</reference>
<dbReference type="Proteomes" id="UP000279275">
    <property type="component" value="Unassembled WGS sequence"/>
</dbReference>
<dbReference type="EMBL" id="RFFH01000005">
    <property type="protein sequence ID" value="RMI32249.1"/>
    <property type="molecule type" value="Genomic_DNA"/>
</dbReference>
<gene>
    <name evidence="1" type="ORF">EBN03_14765</name>
</gene>
<dbReference type="AlphaFoldDB" id="A0A3M2L3F5"/>
<organism evidence="1 2">
    <name type="scientific">Nocardia stercoris</name>
    <dbReference type="NCBI Taxonomy" id="2483361"/>
    <lineage>
        <taxon>Bacteria</taxon>
        <taxon>Bacillati</taxon>
        <taxon>Actinomycetota</taxon>
        <taxon>Actinomycetes</taxon>
        <taxon>Mycobacteriales</taxon>
        <taxon>Nocardiaceae</taxon>
        <taxon>Nocardia</taxon>
    </lineage>
</organism>
<comment type="caution">
    <text evidence="1">The sequence shown here is derived from an EMBL/GenBank/DDBJ whole genome shotgun (WGS) entry which is preliminary data.</text>
</comment>
<evidence type="ECO:0000313" key="1">
    <source>
        <dbReference type="EMBL" id="RMI32249.1"/>
    </source>
</evidence>
<evidence type="ECO:0000313" key="2">
    <source>
        <dbReference type="Proteomes" id="UP000279275"/>
    </source>
</evidence>
<protein>
    <submittedName>
        <fullName evidence="1">Uncharacterized protein</fullName>
    </submittedName>
</protein>
<sequence>MPLFRETVHVREESPALQAEFTRLEEEHATSTLGALVTDSRIGIGQWDRMYSIASASDDILNSRLGTDLRWSGLPFDDADVQIFMNKGKVVYAYLDREPYHDVENLMFATPQSVVRTRQITPARQDSYQPPDYWRAEIESFAP</sequence>
<proteinExistence type="predicted"/>
<keyword evidence="2" id="KW-1185">Reference proteome</keyword>
<accession>A0A3M2L3F5</accession>